<sequence length="126" mass="13005">MDASLRRSAEGLSPVATGKIAPASAAPLRPAPGGGPNEARHRADQQPDARAGEGNRAAPLTGPGDLLAEAMGRAELPPPLQLIAALEAAERHAPLADRAVPGLGALIRAVIQDERFKLARMMDLGR</sequence>
<name>A0A1W6D098_9RHOB</name>
<dbReference type="STRING" id="1945662.B0A89_13240"/>
<dbReference type="Proteomes" id="UP000193017">
    <property type="component" value="Chromosome"/>
</dbReference>
<accession>A0A1W6D098</accession>
<keyword evidence="3" id="KW-1185">Reference proteome</keyword>
<dbReference type="EMBL" id="CP020612">
    <property type="protein sequence ID" value="ARJ70459.1"/>
    <property type="molecule type" value="Genomic_DNA"/>
</dbReference>
<dbReference type="KEGG" id="pcon:B0A89_13240"/>
<protein>
    <submittedName>
        <fullName evidence="2">Uncharacterized protein</fullName>
    </submittedName>
</protein>
<feature type="region of interest" description="Disordered" evidence="1">
    <location>
        <begin position="1"/>
        <end position="72"/>
    </location>
</feature>
<feature type="compositionally biased region" description="Basic and acidic residues" evidence="1">
    <location>
        <begin position="38"/>
        <end position="53"/>
    </location>
</feature>
<evidence type="ECO:0000256" key="1">
    <source>
        <dbReference type="SAM" id="MobiDB-lite"/>
    </source>
</evidence>
<evidence type="ECO:0000313" key="3">
    <source>
        <dbReference type="Proteomes" id="UP000193017"/>
    </source>
</evidence>
<dbReference type="AlphaFoldDB" id="A0A1W6D098"/>
<reference evidence="2 3" key="1">
    <citation type="submission" date="2017-03" db="EMBL/GenBank/DDBJ databases">
        <title>Genome sequence of Paracoccus contaminans isolated from a water microcosm.</title>
        <authorList>
            <person name="Aurass P."/>
            <person name="Karste S."/>
            <person name="Trost E."/>
            <person name="Glaeser S.P."/>
            <person name="Kaempfer P."/>
            <person name="Flieger A."/>
        </authorList>
    </citation>
    <scope>NUCLEOTIDE SEQUENCE [LARGE SCALE GENOMIC DNA]</scope>
    <source>
        <strain evidence="3">RKI 16-01929T\LMG 29738T\CCM 8701T\CIP 111112T</strain>
    </source>
</reference>
<gene>
    <name evidence="2" type="ORF">B0A89_13240</name>
</gene>
<proteinExistence type="predicted"/>
<organism evidence="2 3">
    <name type="scientific">Paracoccus contaminans</name>
    <dbReference type="NCBI Taxonomy" id="1945662"/>
    <lineage>
        <taxon>Bacteria</taxon>
        <taxon>Pseudomonadati</taxon>
        <taxon>Pseudomonadota</taxon>
        <taxon>Alphaproteobacteria</taxon>
        <taxon>Rhodobacterales</taxon>
        <taxon>Paracoccaceae</taxon>
        <taxon>Paracoccus</taxon>
    </lineage>
</organism>
<evidence type="ECO:0000313" key="2">
    <source>
        <dbReference type="EMBL" id="ARJ70459.1"/>
    </source>
</evidence>